<gene>
    <name evidence="10" type="ORF">HYFRA_00011171</name>
</gene>
<feature type="compositionally biased region" description="Basic and acidic residues" evidence="7">
    <location>
        <begin position="908"/>
        <end position="935"/>
    </location>
</feature>
<feature type="transmembrane region" description="Helical" evidence="8">
    <location>
        <begin position="852"/>
        <end position="870"/>
    </location>
</feature>
<feature type="transmembrane region" description="Helical" evidence="8">
    <location>
        <begin position="730"/>
        <end position="751"/>
    </location>
</feature>
<feature type="transmembrane region" description="Helical" evidence="8">
    <location>
        <begin position="226"/>
        <end position="247"/>
    </location>
</feature>
<feature type="transmembrane region" description="Helical" evidence="8">
    <location>
        <begin position="812"/>
        <end position="840"/>
    </location>
</feature>
<feature type="domain" description="Major facilitator superfamily (MFS) profile" evidence="9">
    <location>
        <begin position="450"/>
        <end position="901"/>
    </location>
</feature>
<feature type="transmembrane region" description="Helical" evidence="8">
    <location>
        <begin position="488"/>
        <end position="508"/>
    </location>
</feature>
<evidence type="ECO:0000256" key="5">
    <source>
        <dbReference type="ARBA" id="ARBA00023136"/>
    </source>
</evidence>
<keyword evidence="2" id="KW-0813">Transport</keyword>
<feature type="transmembrane region" description="Helical" evidence="8">
    <location>
        <begin position="449"/>
        <end position="468"/>
    </location>
</feature>
<feature type="compositionally biased region" description="Basic residues" evidence="7">
    <location>
        <begin position="20"/>
        <end position="33"/>
    </location>
</feature>
<comment type="caution">
    <text evidence="10">The sequence shown here is derived from an EMBL/GenBank/DDBJ whole genome shotgun (WGS) entry which is preliminary data.</text>
</comment>
<feature type="binding site" evidence="6">
    <location>
        <position position="152"/>
    </location>
    <ligand>
        <name>Zn(2+)</name>
        <dbReference type="ChEBI" id="CHEBI:29105"/>
    </ligand>
</feature>
<feature type="binding site" evidence="6">
    <location>
        <position position="298"/>
    </location>
    <ligand>
        <name>Zn(2+)</name>
        <dbReference type="ChEBI" id="CHEBI:29105"/>
    </ligand>
</feature>
<dbReference type="InterPro" id="IPR011701">
    <property type="entry name" value="MFS"/>
</dbReference>
<evidence type="ECO:0000256" key="7">
    <source>
        <dbReference type="SAM" id="MobiDB-lite"/>
    </source>
</evidence>
<dbReference type="Gene3D" id="1.20.1250.20">
    <property type="entry name" value="MFS general substrate transporter like domains"/>
    <property type="match status" value="1"/>
</dbReference>
<evidence type="ECO:0000313" key="11">
    <source>
        <dbReference type="Proteomes" id="UP000696280"/>
    </source>
</evidence>
<accession>A0A9N9PWN2</accession>
<dbReference type="PROSITE" id="PS50850">
    <property type="entry name" value="MFS"/>
    <property type="match status" value="1"/>
</dbReference>
<feature type="compositionally biased region" description="Polar residues" evidence="7">
    <location>
        <begin position="1"/>
        <end position="15"/>
    </location>
</feature>
<dbReference type="Pfam" id="PF03006">
    <property type="entry name" value="HlyIII"/>
    <property type="match status" value="1"/>
</dbReference>
<dbReference type="AlphaFoldDB" id="A0A9N9PWN2"/>
<dbReference type="FunFam" id="1.20.1720.10:FF:000009">
    <property type="entry name" value="MFS multidrug transporter"/>
    <property type="match status" value="1"/>
</dbReference>
<feature type="transmembrane region" description="Helical" evidence="8">
    <location>
        <begin position="259"/>
        <end position="280"/>
    </location>
</feature>
<dbReference type="OrthoDB" id="440553at2759"/>
<dbReference type="CDD" id="cd17323">
    <property type="entry name" value="MFS_Tpo1_MDR_like"/>
    <property type="match status" value="1"/>
</dbReference>
<evidence type="ECO:0000256" key="8">
    <source>
        <dbReference type="SAM" id="Phobius"/>
    </source>
</evidence>
<proteinExistence type="predicted"/>
<evidence type="ECO:0000256" key="3">
    <source>
        <dbReference type="ARBA" id="ARBA00022692"/>
    </source>
</evidence>
<dbReference type="GO" id="GO:0005886">
    <property type="term" value="C:plasma membrane"/>
    <property type="evidence" value="ECO:0007669"/>
    <property type="project" value="TreeGrafter"/>
</dbReference>
<feature type="transmembrane region" description="Helical" evidence="8">
    <location>
        <begin position="602"/>
        <end position="623"/>
    </location>
</feature>
<dbReference type="PANTHER" id="PTHR23502">
    <property type="entry name" value="MAJOR FACILITATOR SUPERFAMILY"/>
    <property type="match status" value="1"/>
</dbReference>
<feature type="transmembrane region" description="Helical" evidence="8">
    <location>
        <begin position="876"/>
        <end position="897"/>
    </location>
</feature>
<feature type="region of interest" description="Disordered" evidence="7">
    <location>
        <begin position="907"/>
        <end position="935"/>
    </location>
</feature>
<evidence type="ECO:0000259" key="9">
    <source>
        <dbReference type="PROSITE" id="PS50850"/>
    </source>
</evidence>
<feature type="transmembrane region" description="Helical" evidence="8">
    <location>
        <begin position="786"/>
        <end position="806"/>
    </location>
</feature>
<dbReference type="GO" id="GO:0022857">
    <property type="term" value="F:transmembrane transporter activity"/>
    <property type="evidence" value="ECO:0007669"/>
    <property type="project" value="InterPro"/>
</dbReference>
<dbReference type="InterPro" id="IPR004254">
    <property type="entry name" value="AdipoR/HlyIII-related"/>
</dbReference>
<dbReference type="Pfam" id="PF07690">
    <property type="entry name" value="MFS_1"/>
    <property type="match status" value="1"/>
</dbReference>
<protein>
    <recommendedName>
        <fullName evidence="9">Major facilitator superfamily (MFS) profile domain-containing protein</fullName>
    </recommendedName>
</protein>
<feature type="transmembrane region" description="Helical" evidence="8">
    <location>
        <begin position="98"/>
        <end position="119"/>
    </location>
</feature>
<comment type="subcellular location">
    <subcellularLocation>
        <location evidence="1">Membrane</location>
        <topology evidence="1">Multi-pass membrane protein</topology>
    </subcellularLocation>
</comment>
<dbReference type="Gene3D" id="1.20.1720.10">
    <property type="entry name" value="Multidrug resistance protein D"/>
    <property type="match status" value="1"/>
</dbReference>
<feature type="transmembrane region" description="Helical" evidence="8">
    <location>
        <begin position="515"/>
        <end position="533"/>
    </location>
</feature>
<evidence type="ECO:0000313" key="10">
    <source>
        <dbReference type="EMBL" id="CAG8956782.1"/>
    </source>
</evidence>
<feature type="transmembrane region" description="Helical" evidence="8">
    <location>
        <begin position="685"/>
        <end position="710"/>
    </location>
</feature>
<dbReference type="EMBL" id="CAJVRL010000073">
    <property type="protein sequence ID" value="CAG8956782.1"/>
    <property type="molecule type" value="Genomic_DNA"/>
</dbReference>
<feature type="transmembrane region" description="Helical" evidence="8">
    <location>
        <begin position="166"/>
        <end position="189"/>
    </location>
</feature>
<dbReference type="GO" id="GO:0046872">
    <property type="term" value="F:metal ion binding"/>
    <property type="evidence" value="ECO:0007669"/>
    <property type="project" value="UniProtKB-KW"/>
</dbReference>
<name>A0A9N9PWN2_9HELO</name>
<evidence type="ECO:0000256" key="1">
    <source>
        <dbReference type="ARBA" id="ARBA00004141"/>
    </source>
</evidence>
<keyword evidence="4 8" id="KW-1133">Transmembrane helix</keyword>
<evidence type="ECO:0000256" key="4">
    <source>
        <dbReference type="ARBA" id="ARBA00022989"/>
    </source>
</evidence>
<dbReference type="PANTHER" id="PTHR23502:SF51">
    <property type="entry name" value="QUINIDINE RESISTANCE PROTEIN 1-RELATED"/>
    <property type="match status" value="1"/>
</dbReference>
<keyword evidence="6" id="KW-0862">Zinc</keyword>
<dbReference type="SUPFAM" id="SSF103473">
    <property type="entry name" value="MFS general substrate transporter"/>
    <property type="match status" value="1"/>
</dbReference>
<organism evidence="10 11">
    <name type="scientific">Hymenoscyphus fraxineus</name>
    <dbReference type="NCBI Taxonomy" id="746836"/>
    <lineage>
        <taxon>Eukaryota</taxon>
        <taxon>Fungi</taxon>
        <taxon>Dikarya</taxon>
        <taxon>Ascomycota</taxon>
        <taxon>Pezizomycotina</taxon>
        <taxon>Leotiomycetes</taxon>
        <taxon>Helotiales</taxon>
        <taxon>Helotiaceae</taxon>
        <taxon>Hymenoscyphus</taxon>
    </lineage>
</organism>
<evidence type="ECO:0000256" key="2">
    <source>
        <dbReference type="ARBA" id="ARBA00022448"/>
    </source>
</evidence>
<dbReference type="Proteomes" id="UP000696280">
    <property type="component" value="Unassembled WGS sequence"/>
</dbReference>
<feature type="transmembrane region" description="Helical" evidence="8">
    <location>
        <begin position="131"/>
        <end position="154"/>
    </location>
</feature>
<keyword evidence="11" id="KW-1185">Reference proteome</keyword>
<dbReference type="InterPro" id="IPR036259">
    <property type="entry name" value="MFS_trans_sf"/>
</dbReference>
<feature type="transmembrane region" description="Helical" evidence="8">
    <location>
        <begin position="574"/>
        <end position="596"/>
    </location>
</feature>
<keyword evidence="5 8" id="KW-0472">Membrane</keyword>
<feature type="region of interest" description="Disordered" evidence="7">
    <location>
        <begin position="1"/>
        <end position="40"/>
    </location>
</feature>
<keyword evidence="6" id="KW-0479">Metal-binding</keyword>
<sequence length="935" mass="103814">MNQTPFLSDFHTSTAERPARKTSRRRNGKKRSSKDRSKSTKLVTLKDTANQIRLYAWHELESWQQDNEFLHSGYRKATNSYRASLASLSYIHNQTANIYSHLVGAFLFILASIFIYYSVASRYSTADAWDVGIFASFFVGAMTCFGMSAFFHTVGNHSEKVYHSWLLMDLYGILGLICGTVYSGTYYGFYCERKIWLAYSIQITLITSLGALICAMPKFRAPKWRIARAVVFGFIFFSGAIPMTHAVKKFGYEQAAQQMGWWWLILEASLYVMGATIYAFRFPECIKPGAFDIWGNSHQGRKTARDLGSELRSRPALISAATDGRLDQHSTEAIVDFECRMPYCISFITYGSYIDDMPDLIREDKNRLPTLSLADASKHHEDSLDISSVADIQNEKNFDSNDIKTSPVLPVQGDGIKVAEQGQENEASEQSTFPAGVDYTVLTTTQKKLIVFTASLASVFSPMATAIYYPSLETIARDLGVSNTRINITVTLFLVIQGIAPAFVADLADTTGRRPMYIFCFLLFNAANIGLALQNNFTALLILRMVQSAGSSGTVALANGVVGDIVTSAERGTYVAYTSLGPIFGPMIAPVLGGIIGQYAGWHFIFWFLLIFSAAVFIPLILFMPETCRKVVDNGSIPPPFLSQNVTDMIRHKRRAKAGLTYDEAKHAEIQRNYKFRLPNPMPTLAVLLDLESACVLVATGLGLGCFYAISTGASKVFSNLYGFNQLHISLMFLPIGFGSIVSAFTVGKLVDWNYRRFAKQLGVPVVKNRVQDLAHFPIEKARLQVAFPTTFLAAAFIVMYGWVMAQKLSLAAPIIALFFGGFGLTATFQTLNILMVDIYPGKPSVATAANNFVRCEIGAIFSAFIVPLSDAIGTGRAYTILAVMFVSFSPVLLIIMKKGPVWRRTRKEKEDKAELEREGRAARKEQQRAQKNES</sequence>
<feature type="transmembrane region" description="Helical" evidence="8">
    <location>
        <begin position="195"/>
        <end position="214"/>
    </location>
</feature>
<evidence type="ECO:0000256" key="6">
    <source>
        <dbReference type="PIRSR" id="PIRSR604254-1"/>
    </source>
</evidence>
<keyword evidence="3 8" id="KW-0812">Transmembrane</keyword>
<dbReference type="InterPro" id="IPR020846">
    <property type="entry name" value="MFS_dom"/>
</dbReference>
<reference evidence="10" key="1">
    <citation type="submission" date="2021-07" db="EMBL/GenBank/DDBJ databases">
        <authorList>
            <person name="Durling M."/>
        </authorList>
    </citation>
    <scope>NUCLEOTIDE SEQUENCE</scope>
</reference>